<evidence type="ECO:0000313" key="2">
    <source>
        <dbReference type="Proteomes" id="UP000750334"/>
    </source>
</evidence>
<sequence length="248" mass="29286">MYDWGANIFNISNEKRDDDKYGLQMSLTLSTHPLLEQYREEIRAMNQEEPYDNDSSWYLMFKCDIPKGRHDFPTIIVKDQSFFGQSIYIKDAKYKEVDPSLFKPFEFGPNTPVYTIGNQVLYWNVPLIFVGFEDVNRDGIYSLFMDIIKSSPFEENISSIEFLEYMSQPVVFWVKSASDEEDNEKDEGDSQKDEPHFDKLEYKKMSNIITNDLFKLMRNSYLESIGRKLLENDEFGNENYLETKQLKS</sequence>
<dbReference type="EMBL" id="PUHR01000076">
    <property type="protein sequence ID" value="KAG0668194.1"/>
    <property type="molecule type" value="Genomic_DNA"/>
</dbReference>
<protein>
    <submittedName>
        <fullName evidence="1">Uncharacterized protein</fullName>
    </submittedName>
</protein>
<dbReference type="Proteomes" id="UP000750334">
    <property type="component" value="Unassembled WGS sequence"/>
</dbReference>
<dbReference type="AlphaFoldDB" id="A0A9P7B9K2"/>
<reference evidence="1 2" key="1">
    <citation type="submission" date="2020-11" db="EMBL/GenBank/DDBJ databases">
        <title>Kefir isolates.</title>
        <authorList>
            <person name="Marcisauskas S."/>
            <person name="Kim Y."/>
            <person name="Blasche S."/>
        </authorList>
    </citation>
    <scope>NUCLEOTIDE SEQUENCE [LARGE SCALE GENOMIC DNA]</scope>
    <source>
        <strain evidence="1 2">OG2</strain>
    </source>
</reference>
<dbReference type="OrthoDB" id="4071433at2759"/>
<accession>A0A9P7B9K2</accession>
<evidence type="ECO:0000313" key="1">
    <source>
        <dbReference type="EMBL" id="KAG0668194.1"/>
    </source>
</evidence>
<organism evidence="1 2">
    <name type="scientific">Maudiozyma exigua</name>
    <name type="common">Yeast</name>
    <name type="synonym">Kazachstania exigua</name>
    <dbReference type="NCBI Taxonomy" id="34358"/>
    <lineage>
        <taxon>Eukaryota</taxon>
        <taxon>Fungi</taxon>
        <taxon>Dikarya</taxon>
        <taxon>Ascomycota</taxon>
        <taxon>Saccharomycotina</taxon>
        <taxon>Saccharomycetes</taxon>
        <taxon>Saccharomycetales</taxon>
        <taxon>Saccharomycetaceae</taxon>
        <taxon>Maudiozyma</taxon>
    </lineage>
</organism>
<proteinExistence type="predicted"/>
<name>A0A9P7B9K2_MAUEX</name>
<keyword evidence="2" id="KW-1185">Reference proteome</keyword>
<comment type="caution">
    <text evidence="1">The sequence shown here is derived from an EMBL/GenBank/DDBJ whole genome shotgun (WGS) entry which is preliminary data.</text>
</comment>
<gene>
    <name evidence="1" type="ORF">C6P45_004941</name>
</gene>